<dbReference type="RefSeq" id="XP_024726989.1">
    <property type="nucleotide sequence ID" value="XM_024878817.1"/>
</dbReference>
<gene>
    <name evidence="1" type="ORF">K444DRAFT_604545</name>
</gene>
<organism evidence="1 2">
    <name type="scientific">Hyaloscypha bicolor E</name>
    <dbReference type="NCBI Taxonomy" id="1095630"/>
    <lineage>
        <taxon>Eukaryota</taxon>
        <taxon>Fungi</taxon>
        <taxon>Dikarya</taxon>
        <taxon>Ascomycota</taxon>
        <taxon>Pezizomycotina</taxon>
        <taxon>Leotiomycetes</taxon>
        <taxon>Helotiales</taxon>
        <taxon>Hyaloscyphaceae</taxon>
        <taxon>Hyaloscypha</taxon>
        <taxon>Hyaloscypha bicolor</taxon>
    </lineage>
</organism>
<proteinExistence type="predicted"/>
<keyword evidence="2" id="KW-1185">Reference proteome</keyword>
<dbReference type="EMBL" id="KZ613914">
    <property type="protein sequence ID" value="PMD50085.1"/>
    <property type="molecule type" value="Genomic_DNA"/>
</dbReference>
<protein>
    <recommendedName>
        <fullName evidence="3">Beta-lactamase-related domain-containing protein</fullName>
    </recommendedName>
</protein>
<name>A0A2J6SH30_9HELO</name>
<dbReference type="OrthoDB" id="5946976at2759"/>
<dbReference type="Proteomes" id="UP000235371">
    <property type="component" value="Unassembled WGS sequence"/>
</dbReference>
<dbReference type="AlphaFoldDB" id="A0A2J6SH30"/>
<evidence type="ECO:0000313" key="1">
    <source>
        <dbReference type="EMBL" id="PMD50085.1"/>
    </source>
</evidence>
<dbReference type="GeneID" id="36586894"/>
<sequence length="241" mass="26860">MISPDSSLKTHVLGKPSGEEEISAFYLAGSATGWAGTVYFLPSKRTFVIVLTNTSGPLDASDLISRLYLQEIFDLRPPKAIGWDVSNYLPSWSTMTSAERYFELANQIFDENALKVKELELLDAQPDTPTSSCPDLPGKYFCSRNGQYLDIIDWKGEDNEKPEGVLRVVIQSGTKSCQKLKFAKKGEKFRICSPGTFSTLAIDCFDAWKNLEFEVERDGGGVKSLSRQGVHLNDIFIRVKP</sequence>
<reference evidence="1 2" key="1">
    <citation type="submission" date="2016-04" db="EMBL/GenBank/DDBJ databases">
        <title>A degradative enzymes factory behind the ericoid mycorrhizal symbiosis.</title>
        <authorList>
            <consortium name="DOE Joint Genome Institute"/>
            <person name="Martino E."/>
            <person name="Morin E."/>
            <person name="Grelet G."/>
            <person name="Kuo A."/>
            <person name="Kohler A."/>
            <person name="Daghino S."/>
            <person name="Barry K."/>
            <person name="Choi C."/>
            <person name="Cichocki N."/>
            <person name="Clum A."/>
            <person name="Copeland A."/>
            <person name="Hainaut M."/>
            <person name="Haridas S."/>
            <person name="Labutti K."/>
            <person name="Lindquist E."/>
            <person name="Lipzen A."/>
            <person name="Khouja H.-R."/>
            <person name="Murat C."/>
            <person name="Ohm R."/>
            <person name="Olson A."/>
            <person name="Spatafora J."/>
            <person name="Veneault-Fourrey C."/>
            <person name="Henrissat B."/>
            <person name="Grigoriev I."/>
            <person name="Martin F."/>
            <person name="Perotto S."/>
        </authorList>
    </citation>
    <scope>NUCLEOTIDE SEQUENCE [LARGE SCALE GENOMIC DNA]</scope>
    <source>
        <strain evidence="1 2">E</strain>
    </source>
</reference>
<accession>A0A2J6SH30</accession>
<evidence type="ECO:0000313" key="2">
    <source>
        <dbReference type="Proteomes" id="UP000235371"/>
    </source>
</evidence>
<evidence type="ECO:0008006" key="3">
    <source>
        <dbReference type="Google" id="ProtNLM"/>
    </source>
</evidence>
<dbReference type="InParanoid" id="A0A2J6SH30"/>